<comment type="similarity">
    <text evidence="9">Belongs to the binding-protein-dependent transport system permease family. OppBC subfamily.</text>
</comment>
<evidence type="ECO:0000256" key="10">
    <source>
        <dbReference type="RuleBase" id="RU363032"/>
    </source>
</evidence>
<dbReference type="CDD" id="cd06261">
    <property type="entry name" value="TM_PBP2"/>
    <property type="match status" value="1"/>
</dbReference>
<evidence type="ECO:0000256" key="6">
    <source>
        <dbReference type="ARBA" id="ARBA00022927"/>
    </source>
</evidence>
<keyword evidence="13" id="KW-1185">Reference proteome</keyword>
<feature type="transmembrane region" description="Helical" evidence="10">
    <location>
        <begin position="234"/>
        <end position="258"/>
    </location>
</feature>
<protein>
    <submittedName>
        <fullName evidence="12">Oligopeptide transport system permease protein</fullName>
    </submittedName>
</protein>
<feature type="transmembrane region" description="Helical" evidence="10">
    <location>
        <begin position="270"/>
        <end position="292"/>
    </location>
</feature>
<evidence type="ECO:0000256" key="4">
    <source>
        <dbReference type="ARBA" id="ARBA00022692"/>
    </source>
</evidence>
<feature type="transmembrane region" description="Helical" evidence="10">
    <location>
        <begin position="55"/>
        <end position="77"/>
    </location>
</feature>
<sequence length="436" mass="48810">MTSKDFNKKYNLSFNGIDTPFAKVSNQKNFVNVAGKPKKLVLEILKRYFKSWPSVLFLIIFLILLILSIVVTLTSSYSATQSVSKVVHLNLIGDKIGQQTDSSSIWSQKLPNQWADLQTLNKYMDNSTFQNYNNDFIKNYGGFFNKIITQKGNETILNRNNQLFIDPYKWYLNHSIYLVFQYSDIPNNLSQTQYQQLYQEALNANPQLHLGTFLGTTNTGVDVWTRSWIGTWKAIRLAIIVALLQTLIGVIIGAYLGFHIGTWIDTVIMRLIDIFSAPPTLIWLLIFVSLFGTTDLTLGIALVFIGWVGAVNGTRLFIITIKDSEFITVSKSVGASKLRLIYKHALPMILGKIATRFVASIPGIILAVSSLAFLGFFKNDNDVNLGEIINSAVGEAGNNFWTLLLPSLILLSLSVSLHFIALGVHDALDPKVIKTK</sequence>
<dbReference type="EMBL" id="SOCN01000001">
    <property type="protein sequence ID" value="TDV24410.1"/>
    <property type="molecule type" value="Genomic_DNA"/>
</dbReference>
<gene>
    <name evidence="12" type="ORF">BCF59_0375</name>
</gene>
<name>A0A4V3FNZ5_9BACT</name>
<evidence type="ECO:0000259" key="11">
    <source>
        <dbReference type="PROSITE" id="PS50928"/>
    </source>
</evidence>
<dbReference type="InterPro" id="IPR000515">
    <property type="entry name" value="MetI-like"/>
</dbReference>
<evidence type="ECO:0000313" key="13">
    <source>
        <dbReference type="Proteomes" id="UP000295757"/>
    </source>
</evidence>
<dbReference type="Gene3D" id="1.10.3720.10">
    <property type="entry name" value="MetI-like"/>
    <property type="match status" value="1"/>
</dbReference>
<dbReference type="AlphaFoldDB" id="A0A4V3FNZ5"/>
<dbReference type="GO" id="GO:0015031">
    <property type="term" value="P:protein transport"/>
    <property type="evidence" value="ECO:0007669"/>
    <property type="project" value="UniProtKB-KW"/>
</dbReference>
<evidence type="ECO:0000256" key="9">
    <source>
        <dbReference type="ARBA" id="ARBA00024202"/>
    </source>
</evidence>
<keyword evidence="4 10" id="KW-0812">Transmembrane</keyword>
<organism evidence="12 13">
    <name type="scientific">Mycoplasmopsis mustelae</name>
    <dbReference type="NCBI Taxonomy" id="171289"/>
    <lineage>
        <taxon>Bacteria</taxon>
        <taxon>Bacillati</taxon>
        <taxon>Mycoplasmatota</taxon>
        <taxon>Mycoplasmoidales</taxon>
        <taxon>Metamycoplasmataceae</taxon>
        <taxon>Mycoplasmopsis</taxon>
    </lineage>
</organism>
<evidence type="ECO:0000256" key="5">
    <source>
        <dbReference type="ARBA" id="ARBA00022856"/>
    </source>
</evidence>
<dbReference type="SUPFAM" id="SSF161098">
    <property type="entry name" value="MetI-like"/>
    <property type="match status" value="1"/>
</dbReference>
<dbReference type="GO" id="GO:0055085">
    <property type="term" value="P:transmembrane transport"/>
    <property type="evidence" value="ECO:0007669"/>
    <property type="project" value="InterPro"/>
</dbReference>
<keyword evidence="3" id="KW-1003">Cell membrane</keyword>
<dbReference type="Proteomes" id="UP000295757">
    <property type="component" value="Unassembled WGS sequence"/>
</dbReference>
<feature type="transmembrane region" description="Helical" evidence="10">
    <location>
        <begin position="357"/>
        <end position="377"/>
    </location>
</feature>
<dbReference type="PANTHER" id="PTHR43386">
    <property type="entry name" value="OLIGOPEPTIDE TRANSPORT SYSTEM PERMEASE PROTEIN APPC"/>
    <property type="match status" value="1"/>
</dbReference>
<feature type="domain" description="ABC transmembrane type-1" evidence="11">
    <location>
        <begin position="235"/>
        <end position="421"/>
    </location>
</feature>
<evidence type="ECO:0000256" key="1">
    <source>
        <dbReference type="ARBA" id="ARBA00004651"/>
    </source>
</evidence>
<keyword evidence="8 10" id="KW-0472">Membrane</keyword>
<feature type="transmembrane region" description="Helical" evidence="10">
    <location>
        <begin position="400"/>
        <end position="424"/>
    </location>
</feature>
<evidence type="ECO:0000256" key="2">
    <source>
        <dbReference type="ARBA" id="ARBA00022448"/>
    </source>
</evidence>
<keyword evidence="5" id="KW-0571">Peptide transport</keyword>
<keyword evidence="7 10" id="KW-1133">Transmembrane helix</keyword>
<keyword evidence="6" id="KW-0653">Protein transport</keyword>
<reference evidence="12 13" key="1">
    <citation type="submission" date="2019-03" db="EMBL/GenBank/DDBJ databases">
        <title>Genomic Encyclopedia of Archaeal and Bacterial Type Strains, Phase II (KMG-II): from individual species to whole genera.</title>
        <authorList>
            <person name="Goeker M."/>
        </authorList>
    </citation>
    <scope>NUCLEOTIDE SEQUENCE [LARGE SCALE GENOMIC DNA]</scope>
    <source>
        <strain evidence="12 13">ATCC 35214</strain>
    </source>
</reference>
<dbReference type="RefSeq" id="WP_134110675.1">
    <property type="nucleotide sequence ID" value="NZ_SOCN01000001.1"/>
</dbReference>
<evidence type="ECO:0000256" key="7">
    <source>
        <dbReference type="ARBA" id="ARBA00022989"/>
    </source>
</evidence>
<evidence type="ECO:0000313" key="12">
    <source>
        <dbReference type="EMBL" id="TDV24410.1"/>
    </source>
</evidence>
<keyword evidence="2 10" id="KW-0813">Transport</keyword>
<accession>A0A4V3FNZ5</accession>
<dbReference type="OrthoDB" id="9788103at2"/>
<feature type="transmembrane region" description="Helical" evidence="10">
    <location>
        <begin position="298"/>
        <end position="318"/>
    </location>
</feature>
<dbReference type="InterPro" id="IPR035906">
    <property type="entry name" value="MetI-like_sf"/>
</dbReference>
<dbReference type="PANTHER" id="PTHR43386:SF24">
    <property type="entry name" value="OLIGOPEPTIDE TRANSPORT SYSTEM PERMEASE PROTEIN AMID"/>
    <property type="match status" value="1"/>
</dbReference>
<dbReference type="Pfam" id="PF00528">
    <property type="entry name" value="BPD_transp_1"/>
    <property type="match status" value="1"/>
</dbReference>
<dbReference type="GO" id="GO:0005886">
    <property type="term" value="C:plasma membrane"/>
    <property type="evidence" value="ECO:0007669"/>
    <property type="project" value="UniProtKB-SubCell"/>
</dbReference>
<evidence type="ECO:0000256" key="8">
    <source>
        <dbReference type="ARBA" id="ARBA00023136"/>
    </source>
</evidence>
<comment type="subcellular location">
    <subcellularLocation>
        <location evidence="1 10">Cell membrane</location>
        <topology evidence="1 10">Multi-pass membrane protein</topology>
    </subcellularLocation>
</comment>
<proteinExistence type="inferred from homology"/>
<dbReference type="GO" id="GO:0015833">
    <property type="term" value="P:peptide transport"/>
    <property type="evidence" value="ECO:0007669"/>
    <property type="project" value="UniProtKB-KW"/>
</dbReference>
<comment type="caution">
    <text evidence="12">The sequence shown here is derived from an EMBL/GenBank/DDBJ whole genome shotgun (WGS) entry which is preliminary data.</text>
</comment>
<dbReference type="PROSITE" id="PS50928">
    <property type="entry name" value="ABC_TM1"/>
    <property type="match status" value="1"/>
</dbReference>
<evidence type="ECO:0000256" key="3">
    <source>
        <dbReference type="ARBA" id="ARBA00022475"/>
    </source>
</evidence>
<dbReference type="InterPro" id="IPR050366">
    <property type="entry name" value="BP-dependent_transpt_permease"/>
</dbReference>